<dbReference type="FunFam" id="3.20.20.380:FF:000001">
    <property type="entry name" value="Copper homeostasis protein CutC"/>
    <property type="match status" value="1"/>
</dbReference>
<dbReference type="SUPFAM" id="SSF110395">
    <property type="entry name" value="CutC-like"/>
    <property type="match status" value="1"/>
</dbReference>
<dbReference type="InterPro" id="IPR005627">
    <property type="entry name" value="CutC-like"/>
</dbReference>
<dbReference type="PANTHER" id="PTHR12598:SF0">
    <property type="entry name" value="COPPER HOMEOSTASIS PROTEIN CUTC HOMOLOG"/>
    <property type="match status" value="1"/>
</dbReference>
<dbReference type="Gene3D" id="3.20.20.380">
    <property type="entry name" value="Copper homeostasis (CutC) domain"/>
    <property type="match status" value="1"/>
</dbReference>
<dbReference type="EMBL" id="WVHS01000002">
    <property type="protein sequence ID" value="MXV15286.1"/>
    <property type="molecule type" value="Genomic_DNA"/>
</dbReference>
<dbReference type="GO" id="GO:0005507">
    <property type="term" value="F:copper ion binding"/>
    <property type="evidence" value="ECO:0007669"/>
    <property type="project" value="TreeGrafter"/>
</dbReference>
<dbReference type="RefSeq" id="WP_160906290.1">
    <property type="nucleotide sequence ID" value="NZ_WVHS01000002.1"/>
</dbReference>
<dbReference type="Proteomes" id="UP000451233">
    <property type="component" value="Unassembled WGS sequence"/>
</dbReference>
<comment type="caution">
    <text evidence="3">The sequence shown here is derived from an EMBL/GenBank/DDBJ whole genome shotgun (WGS) entry which is preliminary data.</text>
</comment>
<dbReference type="InterPro" id="IPR036822">
    <property type="entry name" value="CutC-like_dom_sf"/>
</dbReference>
<dbReference type="HAMAP" id="MF_00795">
    <property type="entry name" value="CutC"/>
    <property type="match status" value="1"/>
</dbReference>
<dbReference type="PANTHER" id="PTHR12598">
    <property type="entry name" value="COPPER HOMEOSTASIS PROTEIN CUTC"/>
    <property type="match status" value="1"/>
</dbReference>
<dbReference type="Pfam" id="PF03932">
    <property type="entry name" value="CutC"/>
    <property type="match status" value="1"/>
</dbReference>
<evidence type="ECO:0000256" key="1">
    <source>
        <dbReference type="ARBA" id="ARBA00007768"/>
    </source>
</evidence>
<gene>
    <name evidence="2" type="primary">cutC</name>
    <name evidence="3" type="ORF">GS398_08230</name>
</gene>
<keyword evidence="2" id="KW-0963">Cytoplasm</keyword>
<evidence type="ECO:0000313" key="4">
    <source>
        <dbReference type="Proteomes" id="UP000451233"/>
    </source>
</evidence>
<accession>A0A7K1XXN7</accession>
<evidence type="ECO:0000256" key="2">
    <source>
        <dbReference type="HAMAP-Rule" id="MF_00795"/>
    </source>
</evidence>
<proteinExistence type="inferred from homology"/>
<sequence length="235" mass="24492">MLTLEICANSITSAIAAEEGRASRIELCDNLGEGGTTPSYGTISYCKQALSIPVMVLIRPRGGDFVYTDHEFEVMKRDVIHCREAGCEGIVTGILLADGTVDKARTAALISLARPMQVTFHRAFDQADDLLSALNDIISLGCDRVLTSGGQLSALSGISMIRKLVAAAGNRISIMPGAGVNETTIADVARLSGASEFHGSAKIAVGAPVSGGNAVITRTSAAKVNAMRLQLDSLA</sequence>
<comment type="caution">
    <text evidence="2">Once thought to be involved in copper homeostasis, experiments in E.coli have shown this is not the case.</text>
</comment>
<protein>
    <recommendedName>
        <fullName evidence="2">PF03932 family protein CutC</fullName>
    </recommendedName>
</protein>
<organism evidence="3 4">
    <name type="scientific">Hufsiella ginkgonis</name>
    <dbReference type="NCBI Taxonomy" id="2695274"/>
    <lineage>
        <taxon>Bacteria</taxon>
        <taxon>Pseudomonadati</taxon>
        <taxon>Bacteroidota</taxon>
        <taxon>Sphingobacteriia</taxon>
        <taxon>Sphingobacteriales</taxon>
        <taxon>Sphingobacteriaceae</taxon>
        <taxon>Hufsiella</taxon>
    </lineage>
</organism>
<comment type="subcellular location">
    <subcellularLocation>
        <location evidence="2">Cytoplasm</location>
    </subcellularLocation>
</comment>
<name>A0A7K1XXN7_9SPHI</name>
<comment type="similarity">
    <text evidence="1 2">Belongs to the CutC family.</text>
</comment>
<dbReference type="GO" id="GO:0005737">
    <property type="term" value="C:cytoplasm"/>
    <property type="evidence" value="ECO:0007669"/>
    <property type="project" value="UniProtKB-SubCell"/>
</dbReference>
<evidence type="ECO:0000313" key="3">
    <source>
        <dbReference type="EMBL" id="MXV15286.1"/>
    </source>
</evidence>
<keyword evidence="4" id="KW-1185">Reference proteome</keyword>
<dbReference type="AlphaFoldDB" id="A0A7K1XXN7"/>
<reference evidence="3 4" key="1">
    <citation type="submission" date="2019-11" db="EMBL/GenBank/DDBJ databases">
        <title>Pedobacter sp. HMF7056 Genome sequencing and assembly.</title>
        <authorList>
            <person name="Kang H."/>
            <person name="Kim H."/>
            <person name="Joh K."/>
        </authorList>
    </citation>
    <scope>NUCLEOTIDE SEQUENCE [LARGE SCALE GENOMIC DNA]</scope>
    <source>
        <strain evidence="3 4">HMF7056</strain>
    </source>
</reference>